<keyword evidence="3" id="KW-1185">Reference proteome</keyword>
<proteinExistence type="inferred from homology"/>
<dbReference type="Proteomes" id="UP000507470">
    <property type="component" value="Unassembled WGS sequence"/>
</dbReference>
<dbReference type="AlphaFoldDB" id="A0A6J8BUE4"/>
<evidence type="ECO:0000313" key="2">
    <source>
        <dbReference type="EMBL" id="CAC5385907.1"/>
    </source>
</evidence>
<evidence type="ECO:0000313" key="3">
    <source>
        <dbReference type="Proteomes" id="UP000507470"/>
    </source>
</evidence>
<dbReference type="Pfam" id="PF06218">
    <property type="entry name" value="NPR2"/>
    <property type="match status" value="2"/>
</dbReference>
<dbReference type="PANTHER" id="PTHR12991">
    <property type="entry name" value="NITROGEN PERMEASE REGULATOR 2/TUMOR SUPPRESSOR CANDIDATE 4"/>
    <property type="match status" value="1"/>
</dbReference>
<reference evidence="2 3" key="1">
    <citation type="submission" date="2020-06" db="EMBL/GenBank/DDBJ databases">
        <authorList>
            <person name="Li R."/>
            <person name="Bekaert M."/>
        </authorList>
    </citation>
    <scope>NUCLEOTIDE SEQUENCE [LARGE SCALE GENOMIC DNA]</scope>
    <source>
        <strain evidence="3">wild</strain>
    </source>
</reference>
<dbReference type="GO" id="GO:0034198">
    <property type="term" value="P:cellular response to amino acid starvation"/>
    <property type="evidence" value="ECO:0007669"/>
    <property type="project" value="TreeGrafter"/>
</dbReference>
<organism evidence="2 3">
    <name type="scientific">Mytilus coruscus</name>
    <name type="common">Sea mussel</name>
    <dbReference type="NCBI Taxonomy" id="42192"/>
    <lineage>
        <taxon>Eukaryota</taxon>
        <taxon>Metazoa</taxon>
        <taxon>Spiralia</taxon>
        <taxon>Lophotrochozoa</taxon>
        <taxon>Mollusca</taxon>
        <taxon>Bivalvia</taxon>
        <taxon>Autobranchia</taxon>
        <taxon>Pteriomorphia</taxon>
        <taxon>Mytilida</taxon>
        <taxon>Mytiloidea</taxon>
        <taxon>Mytilidae</taxon>
        <taxon>Mytilinae</taxon>
        <taxon>Mytilus</taxon>
    </lineage>
</organism>
<dbReference type="OrthoDB" id="338854at2759"/>
<dbReference type="PANTHER" id="PTHR12991:SF10">
    <property type="entry name" value="GATOR COMPLEX PROTEIN NPRL2"/>
    <property type="match status" value="1"/>
</dbReference>
<dbReference type="GO" id="GO:0005096">
    <property type="term" value="F:GTPase activator activity"/>
    <property type="evidence" value="ECO:0007669"/>
    <property type="project" value="TreeGrafter"/>
</dbReference>
<accession>A0A6J8BUE4</accession>
<dbReference type="GO" id="GO:1904262">
    <property type="term" value="P:negative regulation of TORC1 signaling"/>
    <property type="evidence" value="ECO:0007669"/>
    <property type="project" value="TreeGrafter"/>
</dbReference>
<name>A0A6J8BUE4_MYTCO</name>
<dbReference type="GO" id="GO:1990130">
    <property type="term" value="C:GATOR1 complex"/>
    <property type="evidence" value="ECO:0007669"/>
    <property type="project" value="TreeGrafter"/>
</dbReference>
<comment type="similarity">
    <text evidence="1">Belongs to the NPR2 family.</text>
</comment>
<gene>
    <name evidence="2" type="ORF">MCOR_21406</name>
</gene>
<dbReference type="GO" id="GO:0010508">
    <property type="term" value="P:positive regulation of autophagy"/>
    <property type="evidence" value="ECO:0007669"/>
    <property type="project" value="TreeGrafter"/>
</dbReference>
<evidence type="ECO:0000256" key="1">
    <source>
        <dbReference type="ARBA" id="ARBA00008433"/>
    </source>
</evidence>
<dbReference type="GO" id="GO:0005774">
    <property type="term" value="C:vacuolar membrane"/>
    <property type="evidence" value="ECO:0007669"/>
    <property type="project" value="TreeGrafter"/>
</dbReference>
<dbReference type="InterPro" id="IPR009348">
    <property type="entry name" value="NPR2-like"/>
</dbReference>
<dbReference type="EMBL" id="CACVKT020003812">
    <property type="protein sequence ID" value="CAC5385907.1"/>
    <property type="molecule type" value="Genomic_DNA"/>
</dbReference>
<sequence>MTVSASEVSWSCAPPIVLDVVYFVMSENEALSQEQNRENILQFLGTLMHQLNKYGYCSIRMGESCTVHLKVAPKIYDPPPVQDQDVPVFLKDKQNLKLGHWDLTTQQILSYIDGFKHVAKIAGEADVEINLVKSCLQNLVHYQVIKVIPIFQYSNVYTTRPDIQTLYTNKRLQEECIKFVAKKGSLQPPNFRDIFLLYCSLGPGVTVKDICSRFNPHALKIDERKLIQFGLMKGLVRRLQKYPIKFPGDVMTSVKLQQLYPWFNGRHSYDEICSKTGLSHQDLEEKIETDPSIVVSWK</sequence>
<protein>
    <submittedName>
        <fullName evidence="2">NPRL2</fullName>
    </submittedName>
</protein>